<dbReference type="InterPro" id="IPR017853">
    <property type="entry name" value="GH"/>
</dbReference>
<evidence type="ECO:0000256" key="19">
    <source>
        <dbReference type="ARBA" id="ARBA00041599"/>
    </source>
</evidence>
<evidence type="ECO:0000256" key="4">
    <source>
        <dbReference type="ARBA" id="ARBA00005336"/>
    </source>
</evidence>
<protein>
    <recommendedName>
        <fullName evidence="17">Probable beta-glucosidase E</fullName>
        <ecNumber evidence="5">3.2.1.21</ecNumber>
    </recommendedName>
    <alternativeName>
        <fullName evidence="18">Beta-D-glucoside glucohydrolase E</fullName>
    </alternativeName>
    <alternativeName>
        <fullName evidence="19">Cellobiase E</fullName>
    </alternativeName>
    <alternativeName>
        <fullName evidence="20">Gentiobiase E</fullName>
    </alternativeName>
</protein>
<comment type="similarity">
    <text evidence="4">Belongs to the glycosyl hydrolase 3 family.</text>
</comment>
<dbReference type="InterPro" id="IPR013783">
    <property type="entry name" value="Ig-like_fold"/>
</dbReference>
<organism evidence="24 25">
    <name type="scientific">Cyphellophora europaea (strain CBS 101466)</name>
    <name type="common">Phialophora europaea</name>
    <dbReference type="NCBI Taxonomy" id="1220924"/>
    <lineage>
        <taxon>Eukaryota</taxon>
        <taxon>Fungi</taxon>
        <taxon>Dikarya</taxon>
        <taxon>Ascomycota</taxon>
        <taxon>Pezizomycotina</taxon>
        <taxon>Eurotiomycetes</taxon>
        <taxon>Chaetothyriomycetidae</taxon>
        <taxon>Chaetothyriales</taxon>
        <taxon>Cyphellophoraceae</taxon>
        <taxon>Cyphellophora</taxon>
    </lineage>
</organism>
<gene>
    <name evidence="24" type="ORF">HMPREF1541_04261</name>
</gene>
<evidence type="ECO:0000313" key="25">
    <source>
        <dbReference type="Proteomes" id="UP000030752"/>
    </source>
</evidence>
<keyword evidence="9" id="KW-0735">Signal-anchor</keyword>
<evidence type="ECO:0000256" key="13">
    <source>
        <dbReference type="ARBA" id="ARBA00023277"/>
    </source>
</evidence>
<dbReference type="Pfam" id="PF01915">
    <property type="entry name" value="Glyco_hydro_3_C"/>
    <property type="match status" value="1"/>
</dbReference>
<dbReference type="EMBL" id="KB822720">
    <property type="protein sequence ID" value="ETN39986.1"/>
    <property type="molecule type" value="Genomic_DNA"/>
</dbReference>
<reference evidence="24 25" key="1">
    <citation type="submission" date="2013-03" db="EMBL/GenBank/DDBJ databases">
        <title>The Genome Sequence of Phialophora europaea CBS 101466.</title>
        <authorList>
            <consortium name="The Broad Institute Genomics Platform"/>
            <person name="Cuomo C."/>
            <person name="de Hoog S."/>
            <person name="Gorbushina A."/>
            <person name="Walker B."/>
            <person name="Young S.K."/>
            <person name="Zeng Q."/>
            <person name="Gargeya S."/>
            <person name="Fitzgerald M."/>
            <person name="Haas B."/>
            <person name="Abouelleil A."/>
            <person name="Allen A.W."/>
            <person name="Alvarado L."/>
            <person name="Arachchi H.M."/>
            <person name="Berlin A.M."/>
            <person name="Chapman S.B."/>
            <person name="Gainer-Dewar J."/>
            <person name="Goldberg J."/>
            <person name="Griggs A."/>
            <person name="Gujja S."/>
            <person name="Hansen M."/>
            <person name="Howarth C."/>
            <person name="Imamovic A."/>
            <person name="Ireland A."/>
            <person name="Larimer J."/>
            <person name="McCowan C."/>
            <person name="Murphy C."/>
            <person name="Pearson M."/>
            <person name="Poon T.W."/>
            <person name="Priest M."/>
            <person name="Roberts A."/>
            <person name="Saif S."/>
            <person name="Shea T."/>
            <person name="Sisk P."/>
            <person name="Sykes S."/>
            <person name="Wortman J."/>
            <person name="Nusbaum C."/>
            <person name="Birren B."/>
        </authorList>
    </citation>
    <scope>NUCLEOTIDE SEQUENCE [LARGE SCALE GENOMIC DNA]</scope>
    <source>
        <strain evidence="24 25">CBS 101466</strain>
    </source>
</reference>
<dbReference type="GO" id="GO:0008422">
    <property type="term" value="F:beta-glucosidase activity"/>
    <property type="evidence" value="ECO:0007669"/>
    <property type="project" value="UniProtKB-EC"/>
</dbReference>
<dbReference type="Pfam" id="PF00933">
    <property type="entry name" value="Glyco_hydro_3"/>
    <property type="match status" value="1"/>
</dbReference>
<dbReference type="FunFam" id="3.20.20.300:FF:000002">
    <property type="entry name" value="Probable beta-glucosidase"/>
    <property type="match status" value="1"/>
</dbReference>
<feature type="region of interest" description="Disordered" evidence="21">
    <location>
        <begin position="1"/>
        <end position="51"/>
    </location>
</feature>
<evidence type="ECO:0000256" key="16">
    <source>
        <dbReference type="ARBA" id="ARBA00024983"/>
    </source>
</evidence>
<evidence type="ECO:0000256" key="7">
    <source>
        <dbReference type="ARBA" id="ARBA00022692"/>
    </source>
</evidence>
<evidence type="ECO:0000256" key="12">
    <source>
        <dbReference type="ARBA" id="ARBA00023180"/>
    </source>
</evidence>
<feature type="region of interest" description="Disordered" evidence="21">
    <location>
        <begin position="425"/>
        <end position="447"/>
    </location>
</feature>
<dbReference type="SMART" id="SM01217">
    <property type="entry name" value="Fn3_like"/>
    <property type="match status" value="1"/>
</dbReference>
<comment type="catalytic activity">
    <reaction evidence="1">
        <text>Hydrolysis of terminal, non-reducing beta-D-glucosyl residues with release of beta-D-glucose.</text>
        <dbReference type="EC" id="3.2.1.21"/>
    </reaction>
</comment>
<dbReference type="GO" id="GO:0009251">
    <property type="term" value="P:glucan catabolic process"/>
    <property type="evidence" value="ECO:0007669"/>
    <property type="project" value="TreeGrafter"/>
</dbReference>
<dbReference type="EC" id="3.2.1.21" evidence="5"/>
<dbReference type="OrthoDB" id="416222at2759"/>
<feature type="transmembrane region" description="Helical" evidence="22">
    <location>
        <begin position="70"/>
        <end position="93"/>
    </location>
</feature>
<dbReference type="GO" id="GO:0005886">
    <property type="term" value="C:plasma membrane"/>
    <property type="evidence" value="ECO:0007669"/>
    <property type="project" value="UniProtKB-SubCell"/>
</dbReference>
<evidence type="ECO:0000256" key="14">
    <source>
        <dbReference type="ARBA" id="ARBA00023295"/>
    </source>
</evidence>
<dbReference type="PRINTS" id="PR00133">
    <property type="entry name" value="GLHYDRLASE3"/>
</dbReference>
<dbReference type="STRING" id="1220924.W2RU10"/>
<dbReference type="InterPro" id="IPR026891">
    <property type="entry name" value="Fn3-like"/>
</dbReference>
<keyword evidence="11 22" id="KW-0472">Membrane</keyword>
<comment type="pathway">
    <text evidence="3">Glycan metabolism; cellulose degradation.</text>
</comment>
<dbReference type="SUPFAM" id="SSF52279">
    <property type="entry name" value="Beta-D-glucan exohydrolase, C-terminal domain"/>
    <property type="match status" value="1"/>
</dbReference>
<dbReference type="InterPro" id="IPR002772">
    <property type="entry name" value="Glyco_hydro_3_C"/>
</dbReference>
<evidence type="ECO:0000259" key="23">
    <source>
        <dbReference type="SMART" id="SM01217"/>
    </source>
</evidence>
<keyword evidence="25" id="KW-1185">Reference proteome</keyword>
<evidence type="ECO:0000256" key="8">
    <source>
        <dbReference type="ARBA" id="ARBA00022801"/>
    </source>
</evidence>
<dbReference type="InParanoid" id="W2RU10"/>
<evidence type="ECO:0000256" key="18">
    <source>
        <dbReference type="ARBA" id="ARBA00041269"/>
    </source>
</evidence>
<evidence type="ECO:0000256" key="15">
    <source>
        <dbReference type="ARBA" id="ARBA00023326"/>
    </source>
</evidence>
<dbReference type="InterPro" id="IPR001764">
    <property type="entry name" value="Glyco_hydro_3_N"/>
</dbReference>
<dbReference type="Pfam" id="PF14310">
    <property type="entry name" value="Fn3-like"/>
    <property type="match status" value="1"/>
</dbReference>
<evidence type="ECO:0000256" key="6">
    <source>
        <dbReference type="ARBA" id="ARBA00022475"/>
    </source>
</evidence>
<evidence type="ECO:0000256" key="3">
    <source>
        <dbReference type="ARBA" id="ARBA00004987"/>
    </source>
</evidence>
<dbReference type="VEuPathDB" id="FungiDB:HMPREF1541_04261"/>
<dbReference type="InterPro" id="IPR036881">
    <property type="entry name" value="Glyco_hydro_3_C_sf"/>
</dbReference>
<evidence type="ECO:0000256" key="1">
    <source>
        <dbReference type="ARBA" id="ARBA00000448"/>
    </source>
</evidence>
<name>W2RU10_CYPE1</name>
<dbReference type="RefSeq" id="XP_008716829.1">
    <property type="nucleotide sequence ID" value="XM_008718607.1"/>
</dbReference>
<accession>W2RU10</accession>
<dbReference type="InterPro" id="IPR036962">
    <property type="entry name" value="Glyco_hydro_3_N_sf"/>
</dbReference>
<dbReference type="eggNOG" id="ENOG502QR4D">
    <property type="taxonomic scope" value="Eukaryota"/>
</dbReference>
<keyword evidence="14" id="KW-0326">Glycosidase</keyword>
<dbReference type="PANTHER" id="PTHR42715">
    <property type="entry name" value="BETA-GLUCOSIDASE"/>
    <property type="match status" value="1"/>
</dbReference>
<feature type="compositionally biased region" description="Basic and acidic residues" evidence="21">
    <location>
        <begin position="20"/>
        <end position="29"/>
    </location>
</feature>
<evidence type="ECO:0000256" key="11">
    <source>
        <dbReference type="ARBA" id="ARBA00023136"/>
    </source>
</evidence>
<keyword evidence="8" id="KW-0378">Hydrolase</keyword>
<evidence type="ECO:0000256" key="2">
    <source>
        <dbReference type="ARBA" id="ARBA00004401"/>
    </source>
</evidence>
<comment type="subcellular location">
    <subcellularLocation>
        <location evidence="2">Cell membrane</location>
        <topology evidence="2">Single-pass type II membrane protein</topology>
    </subcellularLocation>
</comment>
<comment type="function">
    <text evidence="16">Beta-glucosidases are one of a number of cellulolytic enzymes involved in the degradation of cellulosic biomass. Catalyzes the last step releasing glucose from the inhibitory cellobiose.</text>
</comment>
<keyword evidence="12" id="KW-0325">Glycoprotein</keyword>
<evidence type="ECO:0000256" key="21">
    <source>
        <dbReference type="SAM" id="MobiDB-lite"/>
    </source>
</evidence>
<dbReference type="InterPro" id="IPR050288">
    <property type="entry name" value="Cellulose_deg_GH3"/>
</dbReference>
<feature type="domain" description="Fibronectin type III-like" evidence="23">
    <location>
        <begin position="855"/>
        <end position="932"/>
    </location>
</feature>
<dbReference type="PANTHER" id="PTHR42715:SF20">
    <property type="entry name" value="BETA-GLUCOSIDASE E-RELATED"/>
    <property type="match status" value="1"/>
</dbReference>
<keyword evidence="10 22" id="KW-1133">Transmembrane helix</keyword>
<sequence>MSTAQSYQPLQVKDDDETDSERSRSPYRDDADDIPMTSSTEPTQPPPPYSVASRYHNRGICNCRRLSKTCIAICVLVIAVVCSSIGGTGYWAYRLQLIDGQSPPWYPSPRGGTVDSWQESYKKAKEMVDRMSLAEKVNITSGVGWAMGLCVGNTAPAVDVGFPALCLQDGPLGIRFADHATSFPAGITVGATWNRDLMRRRGEAHARQAKVKGIHVLLGPAMGPLGRHPAGGRNWEGFGADPVLQGVAAYETITGIQSQGVMATAKHFVGNEQEHYRKSFEWGLPEALSSNIDDRTMHEIYAWPFAESVRAGVASVMCSYQMVNNSYACQNSKLMNGLLKDELGFQGFVQSDWLAHRSGVASALAGLDMTMPGDGIHWQDGKSLFGEQLTMAVLNESMPLFRINDMAARIVASWYQLGQDKWDSDGPNFSSWTDKESDKPHFGSSSPQQEAIVNKFVEAENEASRSVAREVAAEAITLLKNDENILPLDPQLTPFKADGRTRVAVVGDDAGPGKGPNFCDDRACNQGTLAVGWGSGATEFTYLVDPLSAINKTFNPDDIELTALLTDKLSSKQQKDLETHNLCLVFANADAGEGHQRWNNVNADRNDLQLQKGGEKLIEAVATYCGGPTVVVIHSVGAVLLNSTASLPGVKAILYAHLPGQESGNALVDVLFGKVDASGRLPYTIGNRLADYGRGAPVMYYPNHLIPQADFKEGLYIDYRHFDKEAIEPQYPFGFGLSYTSFAYSNIQVTGLKDRSRLPNPRFSTIEPPKLDEELPEPSSLLFPSNIRRFKKYVYPYISNVEQVKKGKYPYPEGYSEVQIPGQAGGGEGGNPSLFEEHVQIDVQVKNVGGRKGKEVVQVYVSLPENIRNADGVSIDVPLWNLRNFTKIELDKGQEEIVTMTLSRKDLSYWDVVEQNWVMPEGEFRIGVGSSSRDLRLLATY</sequence>
<keyword evidence="6" id="KW-1003">Cell membrane</keyword>
<dbReference type="Gene3D" id="2.60.40.10">
    <property type="entry name" value="Immunoglobulins"/>
    <property type="match status" value="1"/>
</dbReference>
<dbReference type="HOGENOM" id="CLU_004542_2_0_1"/>
<evidence type="ECO:0000256" key="10">
    <source>
        <dbReference type="ARBA" id="ARBA00022989"/>
    </source>
</evidence>
<evidence type="ECO:0000256" key="5">
    <source>
        <dbReference type="ARBA" id="ARBA00012744"/>
    </source>
</evidence>
<keyword evidence="15" id="KW-0624">Polysaccharide degradation</keyword>
<dbReference type="Gene3D" id="3.40.50.1700">
    <property type="entry name" value="Glycoside hydrolase family 3 C-terminal domain"/>
    <property type="match status" value="1"/>
</dbReference>
<keyword evidence="13" id="KW-0119">Carbohydrate metabolism</keyword>
<evidence type="ECO:0000256" key="9">
    <source>
        <dbReference type="ARBA" id="ARBA00022968"/>
    </source>
</evidence>
<dbReference type="Gene3D" id="3.20.20.300">
    <property type="entry name" value="Glycoside hydrolase, family 3, N-terminal domain"/>
    <property type="match status" value="1"/>
</dbReference>
<evidence type="ECO:0000256" key="17">
    <source>
        <dbReference type="ARBA" id="ARBA00039576"/>
    </source>
</evidence>
<evidence type="ECO:0000256" key="20">
    <source>
        <dbReference type="ARBA" id="ARBA00041811"/>
    </source>
</evidence>
<dbReference type="FunFam" id="3.40.50.1700:FF:000003">
    <property type="entry name" value="Probable beta-glucosidase"/>
    <property type="match status" value="1"/>
</dbReference>
<dbReference type="SUPFAM" id="SSF51445">
    <property type="entry name" value="(Trans)glycosidases"/>
    <property type="match status" value="1"/>
</dbReference>
<dbReference type="GeneID" id="19971600"/>
<dbReference type="Proteomes" id="UP000030752">
    <property type="component" value="Unassembled WGS sequence"/>
</dbReference>
<evidence type="ECO:0000313" key="24">
    <source>
        <dbReference type="EMBL" id="ETN39986.1"/>
    </source>
</evidence>
<keyword evidence="7 22" id="KW-0812">Transmembrane</keyword>
<proteinExistence type="inferred from homology"/>
<dbReference type="AlphaFoldDB" id="W2RU10"/>
<evidence type="ECO:0000256" key="22">
    <source>
        <dbReference type="SAM" id="Phobius"/>
    </source>
</evidence>